<dbReference type="AlphaFoldDB" id="A0A0C9USV6"/>
<accession>A0A0C9USV6</accession>
<reference evidence="2 3" key="1">
    <citation type="submission" date="2014-06" db="EMBL/GenBank/DDBJ databases">
        <title>Evolutionary Origins and Diversification of the Mycorrhizal Mutualists.</title>
        <authorList>
            <consortium name="DOE Joint Genome Institute"/>
            <consortium name="Mycorrhizal Genomics Consortium"/>
            <person name="Kohler A."/>
            <person name="Kuo A."/>
            <person name="Nagy L.G."/>
            <person name="Floudas D."/>
            <person name="Copeland A."/>
            <person name="Barry K.W."/>
            <person name="Cichocki N."/>
            <person name="Veneault-Fourrey C."/>
            <person name="LaButti K."/>
            <person name="Lindquist E.A."/>
            <person name="Lipzen A."/>
            <person name="Lundell T."/>
            <person name="Morin E."/>
            <person name="Murat C."/>
            <person name="Riley R."/>
            <person name="Ohm R."/>
            <person name="Sun H."/>
            <person name="Tunlid A."/>
            <person name="Henrissat B."/>
            <person name="Grigoriev I.V."/>
            <person name="Hibbett D.S."/>
            <person name="Martin F."/>
        </authorList>
    </citation>
    <scope>NUCLEOTIDE SEQUENCE [LARGE SCALE GENOMIC DNA]</scope>
    <source>
        <strain evidence="2 3">SS14</strain>
    </source>
</reference>
<dbReference type="Proteomes" id="UP000054279">
    <property type="component" value="Unassembled WGS sequence"/>
</dbReference>
<proteinExistence type="predicted"/>
<keyword evidence="3" id="KW-1185">Reference proteome</keyword>
<keyword evidence="1" id="KW-1133">Transmembrane helix</keyword>
<protein>
    <submittedName>
        <fullName evidence="2">Uncharacterized protein</fullName>
    </submittedName>
</protein>
<dbReference type="HOGENOM" id="CLU_1246054_0_0_1"/>
<name>A0A0C9USV6_SPHS4</name>
<keyword evidence="1" id="KW-0472">Membrane</keyword>
<evidence type="ECO:0000256" key="1">
    <source>
        <dbReference type="SAM" id="Phobius"/>
    </source>
</evidence>
<gene>
    <name evidence="2" type="ORF">M422DRAFT_250694</name>
</gene>
<keyword evidence="1" id="KW-0812">Transmembrane</keyword>
<feature type="transmembrane region" description="Helical" evidence="1">
    <location>
        <begin position="20"/>
        <end position="41"/>
    </location>
</feature>
<dbReference type="EMBL" id="KN837110">
    <property type="protein sequence ID" value="KIJ45908.1"/>
    <property type="molecule type" value="Genomic_DNA"/>
</dbReference>
<sequence length="222" mass="25752">MFGNDPQSQLHALGNLIKLIIYLMLAPYFVLYLTIAVVVNVESSSRTRPWLQAIIERIAVDDTDFPISIRTHAEVYQPKWMVHVHYHLRDKHEFMPIVWDGSLQYEYTALSYYTESVATLLRRAGETIPDALIYGFQGQGYGKQDFKKISDKMLRLYAEARFALDPRDYTEYVWIDRFIFNSEDGKYELSLLGDIFNAAERVVVVHGHDSCSLCRRLSELSV</sequence>
<evidence type="ECO:0000313" key="2">
    <source>
        <dbReference type="EMBL" id="KIJ45908.1"/>
    </source>
</evidence>
<evidence type="ECO:0000313" key="3">
    <source>
        <dbReference type="Proteomes" id="UP000054279"/>
    </source>
</evidence>
<organism evidence="2 3">
    <name type="scientific">Sphaerobolus stellatus (strain SS14)</name>
    <dbReference type="NCBI Taxonomy" id="990650"/>
    <lineage>
        <taxon>Eukaryota</taxon>
        <taxon>Fungi</taxon>
        <taxon>Dikarya</taxon>
        <taxon>Basidiomycota</taxon>
        <taxon>Agaricomycotina</taxon>
        <taxon>Agaricomycetes</taxon>
        <taxon>Phallomycetidae</taxon>
        <taxon>Geastrales</taxon>
        <taxon>Sphaerobolaceae</taxon>
        <taxon>Sphaerobolus</taxon>
    </lineage>
</organism>